<evidence type="ECO:0008006" key="4">
    <source>
        <dbReference type="Google" id="ProtNLM"/>
    </source>
</evidence>
<feature type="compositionally biased region" description="Acidic residues" evidence="1">
    <location>
        <begin position="89"/>
        <end position="107"/>
    </location>
</feature>
<name>A0ABU6XF49_9FABA</name>
<dbReference type="Proteomes" id="UP001341840">
    <property type="component" value="Unassembled WGS sequence"/>
</dbReference>
<evidence type="ECO:0000313" key="3">
    <source>
        <dbReference type="Proteomes" id="UP001341840"/>
    </source>
</evidence>
<comment type="caution">
    <text evidence="2">The sequence shown here is derived from an EMBL/GenBank/DDBJ whole genome shotgun (WGS) entry which is preliminary data.</text>
</comment>
<reference evidence="2 3" key="1">
    <citation type="journal article" date="2023" name="Plants (Basel)">
        <title>Bridging the Gap: Combining Genomics and Transcriptomics Approaches to Understand Stylosanthes scabra, an Orphan Legume from the Brazilian Caatinga.</title>
        <authorList>
            <person name="Ferreira-Neto J.R.C."/>
            <person name="da Silva M.D."/>
            <person name="Binneck E."/>
            <person name="de Melo N.F."/>
            <person name="da Silva R.H."/>
            <person name="de Melo A.L.T.M."/>
            <person name="Pandolfi V."/>
            <person name="Bustamante F.O."/>
            <person name="Brasileiro-Vidal A.C."/>
            <person name="Benko-Iseppon A.M."/>
        </authorList>
    </citation>
    <scope>NUCLEOTIDE SEQUENCE [LARGE SCALE GENOMIC DNA]</scope>
    <source>
        <tissue evidence="2">Leaves</tissue>
    </source>
</reference>
<feature type="compositionally biased region" description="Basic and acidic residues" evidence="1">
    <location>
        <begin position="58"/>
        <end position="79"/>
    </location>
</feature>
<dbReference type="EMBL" id="JASCZI010211680">
    <property type="protein sequence ID" value="MED6195834.1"/>
    <property type="molecule type" value="Genomic_DNA"/>
</dbReference>
<sequence>MRMKKFLVAQDVKHCVVYVVDGFRKGNGIEITSTDDDYVPSEEDYVGSGDGLIEVKIEGESEASRADEKFDDSADDGRWQRRVLGAENESVDDEGVGDDADGEDVDAGEISSGYKTEDIDSYEGDYDGMMKKKRYLKYTEAKMHKDYRFQVGLEFTSIAQFRDAIK</sequence>
<accession>A0ABU6XF49</accession>
<proteinExistence type="predicted"/>
<evidence type="ECO:0000256" key="1">
    <source>
        <dbReference type="SAM" id="MobiDB-lite"/>
    </source>
</evidence>
<keyword evidence="3" id="KW-1185">Reference proteome</keyword>
<protein>
    <recommendedName>
        <fullName evidence="4">Transposase MuDR plant domain-containing protein</fullName>
    </recommendedName>
</protein>
<feature type="region of interest" description="Disordered" evidence="1">
    <location>
        <begin position="58"/>
        <end position="110"/>
    </location>
</feature>
<organism evidence="2 3">
    <name type="scientific">Stylosanthes scabra</name>
    <dbReference type="NCBI Taxonomy" id="79078"/>
    <lineage>
        <taxon>Eukaryota</taxon>
        <taxon>Viridiplantae</taxon>
        <taxon>Streptophyta</taxon>
        <taxon>Embryophyta</taxon>
        <taxon>Tracheophyta</taxon>
        <taxon>Spermatophyta</taxon>
        <taxon>Magnoliopsida</taxon>
        <taxon>eudicotyledons</taxon>
        <taxon>Gunneridae</taxon>
        <taxon>Pentapetalae</taxon>
        <taxon>rosids</taxon>
        <taxon>fabids</taxon>
        <taxon>Fabales</taxon>
        <taxon>Fabaceae</taxon>
        <taxon>Papilionoideae</taxon>
        <taxon>50 kb inversion clade</taxon>
        <taxon>dalbergioids sensu lato</taxon>
        <taxon>Dalbergieae</taxon>
        <taxon>Pterocarpus clade</taxon>
        <taxon>Stylosanthes</taxon>
    </lineage>
</organism>
<gene>
    <name evidence="2" type="ORF">PIB30_041624</name>
</gene>
<evidence type="ECO:0000313" key="2">
    <source>
        <dbReference type="EMBL" id="MED6195834.1"/>
    </source>
</evidence>